<keyword evidence="13" id="KW-1185">Reference proteome</keyword>
<gene>
    <name evidence="12" type="ORF">GSPATT00033571001</name>
</gene>
<dbReference type="PANTHER" id="PTHR12825:SF0">
    <property type="entry name" value="VESICLE TRANSPORT PROTEIN SEC20"/>
    <property type="match status" value="1"/>
</dbReference>
<evidence type="ECO:0000256" key="2">
    <source>
        <dbReference type="ARBA" id="ARBA00022448"/>
    </source>
</evidence>
<sequence length="133" mass="15736">MKKSNSTELTHHFIETRNMLAQAEEQINSVATPIINTSQQFQKTSQIYSGQKSTLQKSDFFLSRLTKQHNYSIAIVYGSFFFFLMVVGFIVLRRLFYRNFYSDISQLIRQNIQYIFQNISYIFSYGQKVQQDL</sequence>
<dbReference type="GO" id="GO:0005789">
    <property type="term" value="C:endoplasmic reticulum membrane"/>
    <property type="evidence" value="ECO:0007669"/>
    <property type="project" value="UniProtKB-SubCell"/>
</dbReference>
<evidence type="ECO:0000313" key="12">
    <source>
        <dbReference type="EMBL" id="CAK63718.1"/>
    </source>
</evidence>
<dbReference type="RefSeq" id="XP_001431116.1">
    <property type="nucleotide sequence ID" value="XM_001431079.1"/>
</dbReference>
<keyword evidence="4" id="KW-0256">Endoplasmic reticulum</keyword>
<keyword evidence="5" id="KW-0931">ER-Golgi transport</keyword>
<dbReference type="InParanoid" id="A0BYV1"/>
<comment type="subcellular location">
    <subcellularLocation>
        <location evidence="1">Endoplasmic reticulum membrane</location>
        <topology evidence="1">Single-pass type IV membrane protein</topology>
    </subcellularLocation>
</comment>
<dbReference type="OMA" id="ELTHHFI"/>
<reference evidence="12 13" key="1">
    <citation type="journal article" date="2006" name="Nature">
        <title>Global trends of whole-genome duplications revealed by the ciliate Paramecium tetraurelia.</title>
        <authorList>
            <consortium name="Genoscope"/>
            <person name="Aury J.-M."/>
            <person name="Jaillon O."/>
            <person name="Duret L."/>
            <person name="Noel B."/>
            <person name="Jubin C."/>
            <person name="Porcel B.M."/>
            <person name="Segurens B."/>
            <person name="Daubin V."/>
            <person name="Anthouard V."/>
            <person name="Aiach N."/>
            <person name="Arnaiz O."/>
            <person name="Billaut A."/>
            <person name="Beisson J."/>
            <person name="Blanc I."/>
            <person name="Bouhouche K."/>
            <person name="Camara F."/>
            <person name="Duharcourt S."/>
            <person name="Guigo R."/>
            <person name="Gogendeau D."/>
            <person name="Katinka M."/>
            <person name="Keller A.-M."/>
            <person name="Kissmehl R."/>
            <person name="Klotz C."/>
            <person name="Koll F."/>
            <person name="Le Moue A."/>
            <person name="Lepere C."/>
            <person name="Malinsky S."/>
            <person name="Nowacki M."/>
            <person name="Nowak J.K."/>
            <person name="Plattner H."/>
            <person name="Poulain J."/>
            <person name="Ruiz F."/>
            <person name="Serrano V."/>
            <person name="Zagulski M."/>
            <person name="Dessen P."/>
            <person name="Betermier M."/>
            <person name="Weissenbach J."/>
            <person name="Scarpelli C."/>
            <person name="Schachter V."/>
            <person name="Sperling L."/>
            <person name="Meyer E."/>
            <person name="Cohen J."/>
            <person name="Wincker P."/>
        </authorList>
    </citation>
    <scope>NUCLEOTIDE SEQUENCE [LARGE SCALE GENOMIC DNA]</scope>
    <source>
        <strain evidence="12 13">Stock d4-2</strain>
    </source>
</reference>
<evidence type="ECO:0000256" key="1">
    <source>
        <dbReference type="ARBA" id="ARBA00004163"/>
    </source>
</evidence>
<dbReference type="GO" id="GO:0006890">
    <property type="term" value="P:retrograde vesicle-mediated transport, Golgi to endoplasmic reticulum"/>
    <property type="evidence" value="ECO:0007669"/>
    <property type="project" value="InterPro"/>
</dbReference>
<feature type="domain" description="Sec20 C-terminal" evidence="11">
    <location>
        <begin position="5"/>
        <end position="95"/>
    </location>
</feature>
<proteinExistence type="inferred from homology"/>
<dbReference type="Proteomes" id="UP000000600">
    <property type="component" value="Unassembled WGS sequence"/>
</dbReference>
<dbReference type="HOGENOM" id="CLU_1910697_0_0_1"/>
<name>A0BYV1_PARTE</name>
<dbReference type="GO" id="GO:0005484">
    <property type="term" value="F:SNAP receptor activity"/>
    <property type="evidence" value="ECO:0007669"/>
    <property type="project" value="InterPro"/>
</dbReference>
<evidence type="ECO:0000256" key="6">
    <source>
        <dbReference type="ARBA" id="ARBA00022989"/>
    </source>
</evidence>
<keyword evidence="7" id="KW-0175">Coiled coil</keyword>
<organism evidence="12 13">
    <name type="scientific">Paramecium tetraurelia</name>
    <dbReference type="NCBI Taxonomy" id="5888"/>
    <lineage>
        <taxon>Eukaryota</taxon>
        <taxon>Sar</taxon>
        <taxon>Alveolata</taxon>
        <taxon>Ciliophora</taxon>
        <taxon>Intramacronucleata</taxon>
        <taxon>Oligohymenophorea</taxon>
        <taxon>Peniculida</taxon>
        <taxon>Parameciidae</taxon>
        <taxon>Paramecium</taxon>
    </lineage>
</organism>
<evidence type="ECO:0000256" key="8">
    <source>
        <dbReference type="ARBA" id="ARBA00023136"/>
    </source>
</evidence>
<dbReference type="STRING" id="5888.A0BYV1"/>
<evidence type="ECO:0000256" key="3">
    <source>
        <dbReference type="ARBA" id="ARBA00022692"/>
    </source>
</evidence>
<keyword evidence="2" id="KW-0813">Transport</keyword>
<dbReference type="OrthoDB" id="365988at2759"/>
<dbReference type="InterPro" id="IPR056173">
    <property type="entry name" value="Sec20_C"/>
</dbReference>
<keyword evidence="8 10" id="KW-0472">Membrane</keyword>
<evidence type="ECO:0000256" key="10">
    <source>
        <dbReference type="SAM" id="Phobius"/>
    </source>
</evidence>
<dbReference type="InterPro" id="IPR005606">
    <property type="entry name" value="Sec20"/>
</dbReference>
<dbReference type="GeneID" id="5016900"/>
<evidence type="ECO:0000256" key="4">
    <source>
        <dbReference type="ARBA" id="ARBA00022824"/>
    </source>
</evidence>
<feature type="transmembrane region" description="Helical" evidence="10">
    <location>
        <begin position="71"/>
        <end position="92"/>
    </location>
</feature>
<dbReference type="PANTHER" id="PTHR12825">
    <property type="entry name" value="BNIP1-RELATED"/>
    <property type="match status" value="1"/>
</dbReference>
<dbReference type="KEGG" id="ptm:GSPATT00033571001"/>
<accession>A0BYV1</accession>
<evidence type="ECO:0000313" key="13">
    <source>
        <dbReference type="Proteomes" id="UP000000600"/>
    </source>
</evidence>
<evidence type="ECO:0000256" key="7">
    <source>
        <dbReference type="ARBA" id="ARBA00023054"/>
    </source>
</evidence>
<keyword evidence="6 10" id="KW-1133">Transmembrane helix</keyword>
<dbReference type="Pfam" id="PF03908">
    <property type="entry name" value="Sec20"/>
    <property type="match status" value="1"/>
</dbReference>
<keyword evidence="3 10" id="KW-0812">Transmembrane</keyword>
<evidence type="ECO:0000256" key="9">
    <source>
        <dbReference type="ARBA" id="ARBA00037934"/>
    </source>
</evidence>
<evidence type="ECO:0000256" key="5">
    <source>
        <dbReference type="ARBA" id="ARBA00022892"/>
    </source>
</evidence>
<evidence type="ECO:0000259" key="11">
    <source>
        <dbReference type="Pfam" id="PF03908"/>
    </source>
</evidence>
<dbReference type="AlphaFoldDB" id="A0BYV1"/>
<dbReference type="EMBL" id="CT868028">
    <property type="protein sequence ID" value="CAK63718.1"/>
    <property type="molecule type" value="Genomic_DNA"/>
</dbReference>
<protein>
    <recommendedName>
        <fullName evidence="11">Sec20 C-terminal domain-containing protein</fullName>
    </recommendedName>
</protein>
<comment type="similarity">
    <text evidence="9">Belongs to the SEC20 family.</text>
</comment>